<evidence type="ECO:0000256" key="7">
    <source>
        <dbReference type="ARBA" id="ARBA00022967"/>
    </source>
</evidence>
<feature type="transmembrane region" description="Helical" evidence="11">
    <location>
        <begin position="817"/>
        <end position="838"/>
    </location>
</feature>
<dbReference type="GO" id="GO:0005886">
    <property type="term" value="C:plasma membrane"/>
    <property type="evidence" value="ECO:0007669"/>
    <property type="project" value="UniProtKB-SubCell"/>
</dbReference>
<dbReference type="SFLD" id="SFLDG00002">
    <property type="entry name" value="C1.7:_P-type_atpase_like"/>
    <property type="match status" value="1"/>
</dbReference>
<feature type="domain" description="Cation-transporting P-type ATPase N-terminal" evidence="12">
    <location>
        <begin position="21"/>
        <end position="92"/>
    </location>
</feature>
<dbReference type="InterPro" id="IPR004014">
    <property type="entry name" value="ATPase_P-typ_cation-transptr_N"/>
</dbReference>
<dbReference type="InterPro" id="IPR023214">
    <property type="entry name" value="HAD_sf"/>
</dbReference>
<evidence type="ECO:0000256" key="3">
    <source>
        <dbReference type="ARBA" id="ARBA00022475"/>
    </source>
</evidence>
<evidence type="ECO:0000256" key="10">
    <source>
        <dbReference type="ARBA" id="ARBA00049360"/>
    </source>
</evidence>
<dbReference type="InterPro" id="IPR023298">
    <property type="entry name" value="ATPase_P-typ_TM_dom_sf"/>
</dbReference>
<evidence type="ECO:0000313" key="13">
    <source>
        <dbReference type="EMBL" id="WNM25639.1"/>
    </source>
</evidence>
<dbReference type="GO" id="GO:0005524">
    <property type="term" value="F:ATP binding"/>
    <property type="evidence" value="ECO:0007669"/>
    <property type="project" value="UniProtKB-KW"/>
</dbReference>
<dbReference type="SFLD" id="SFLDS00003">
    <property type="entry name" value="Haloacid_Dehalogenase"/>
    <property type="match status" value="1"/>
</dbReference>
<evidence type="ECO:0000256" key="6">
    <source>
        <dbReference type="ARBA" id="ARBA00022840"/>
    </source>
</evidence>
<dbReference type="Pfam" id="PF00702">
    <property type="entry name" value="Hydrolase"/>
    <property type="match status" value="1"/>
</dbReference>
<feature type="transmembrane region" description="Helical" evidence="11">
    <location>
        <begin position="95"/>
        <end position="112"/>
    </location>
</feature>
<proteinExistence type="inferred from homology"/>
<comment type="subcellular location">
    <subcellularLocation>
        <location evidence="1">Cell membrane</location>
        <topology evidence="1">Multi-pass membrane protein</topology>
    </subcellularLocation>
</comment>
<accession>A0AA96F9D3</accession>
<dbReference type="GO" id="GO:0016887">
    <property type="term" value="F:ATP hydrolysis activity"/>
    <property type="evidence" value="ECO:0007669"/>
    <property type="project" value="InterPro"/>
</dbReference>
<dbReference type="InterPro" id="IPR023299">
    <property type="entry name" value="ATPase_P-typ_cyto_dom_N"/>
</dbReference>
<dbReference type="EMBL" id="CP134879">
    <property type="protein sequence ID" value="WNM25639.1"/>
    <property type="molecule type" value="Genomic_DNA"/>
</dbReference>
<dbReference type="PRINTS" id="PR00121">
    <property type="entry name" value="NAKATPASE"/>
</dbReference>
<reference evidence="13 14" key="1">
    <citation type="submission" date="2023-09" db="EMBL/GenBank/DDBJ databases">
        <title>Demequina sp. a novel bacteria isolated from Capsicum annuum.</title>
        <authorList>
            <person name="Humaira Z."/>
            <person name="Lee J."/>
            <person name="Cho D."/>
        </authorList>
    </citation>
    <scope>NUCLEOTIDE SEQUENCE [LARGE SCALE GENOMIC DNA]</scope>
    <source>
        <strain evidence="13 14">OYTSA14</strain>
    </source>
</reference>
<dbReference type="SUPFAM" id="SSF81665">
    <property type="entry name" value="Calcium ATPase, transmembrane domain M"/>
    <property type="match status" value="1"/>
</dbReference>
<dbReference type="Pfam" id="PF00122">
    <property type="entry name" value="E1-E2_ATPase"/>
    <property type="match status" value="1"/>
</dbReference>
<name>A0AA96F9D3_9MICO</name>
<dbReference type="InterPro" id="IPR059000">
    <property type="entry name" value="ATPase_P-type_domA"/>
</dbReference>
<dbReference type="Gene3D" id="1.20.1110.10">
    <property type="entry name" value="Calcium-transporting ATPase, transmembrane domain"/>
    <property type="match status" value="1"/>
</dbReference>
<comment type="catalytic activity">
    <reaction evidence="10">
        <text>ATP + H2O = ADP + phosphate + H(+)</text>
        <dbReference type="Rhea" id="RHEA:13065"/>
        <dbReference type="ChEBI" id="CHEBI:15377"/>
        <dbReference type="ChEBI" id="CHEBI:15378"/>
        <dbReference type="ChEBI" id="CHEBI:30616"/>
        <dbReference type="ChEBI" id="CHEBI:43474"/>
        <dbReference type="ChEBI" id="CHEBI:456216"/>
    </reaction>
</comment>
<dbReference type="RefSeq" id="WP_313500899.1">
    <property type="nucleotide sequence ID" value="NZ_CP134879.1"/>
</dbReference>
<dbReference type="InterPro" id="IPR006068">
    <property type="entry name" value="ATPase_P-typ_cation-transptr_C"/>
</dbReference>
<protein>
    <submittedName>
        <fullName evidence="13">Cation-transporting P-type ATPase</fullName>
    </submittedName>
</protein>
<evidence type="ECO:0000256" key="8">
    <source>
        <dbReference type="ARBA" id="ARBA00022989"/>
    </source>
</evidence>
<keyword evidence="7" id="KW-1278">Translocase</keyword>
<dbReference type="SUPFAM" id="SSF81653">
    <property type="entry name" value="Calcium ATPase, transduction domain A"/>
    <property type="match status" value="1"/>
</dbReference>
<keyword evidence="9 11" id="KW-0472">Membrane</keyword>
<evidence type="ECO:0000256" key="9">
    <source>
        <dbReference type="ARBA" id="ARBA00023136"/>
    </source>
</evidence>
<dbReference type="PANTHER" id="PTHR43294">
    <property type="entry name" value="SODIUM/POTASSIUM-TRANSPORTING ATPASE SUBUNIT ALPHA"/>
    <property type="match status" value="1"/>
</dbReference>
<dbReference type="Gene3D" id="3.40.50.1000">
    <property type="entry name" value="HAD superfamily/HAD-like"/>
    <property type="match status" value="1"/>
</dbReference>
<dbReference type="PROSITE" id="PS00154">
    <property type="entry name" value="ATPASE_E1_E2"/>
    <property type="match status" value="1"/>
</dbReference>
<dbReference type="PANTHER" id="PTHR43294:SF21">
    <property type="entry name" value="CATION TRANSPORTING ATPASE"/>
    <property type="match status" value="1"/>
</dbReference>
<evidence type="ECO:0000256" key="4">
    <source>
        <dbReference type="ARBA" id="ARBA00022692"/>
    </source>
</evidence>
<evidence type="ECO:0000259" key="12">
    <source>
        <dbReference type="SMART" id="SM00831"/>
    </source>
</evidence>
<dbReference type="InterPro" id="IPR018303">
    <property type="entry name" value="ATPase_P-typ_P_site"/>
</dbReference>
<dbReference type="Gene3D" id="3.40.1110.10">
    <property type="entry name" value="Calcium-transporting ATPase, cytoplasmic domain N"/>
    <property type="match status" value="1"/>
</dbReference>
<dbReference type="InterPro" id="IPR008250">
    <property type="entry name" value="ATPase_P-typ_transduc_dom_A_sf"/>
</dbReference>
<dbReference type="Pfam" id="PF00690">
    <property type="entry name" value="Cation_ATPase_N"/>
    <property type="match status" value="1"/>
</dbReference>
<evidence type="ECO:0000256" key="1">
    <source>
        <dbReference type="ARBA" id="ARBA00004651"/>
    </source>
</evidence>
<keyword evidence="4 11" id="KW-0812">Transmembrane</keyword>
<dbReference type="Gene3D" id="2.70.150.10">
    <property type="entry name" value="Calcium-transporting ATPase, cytoplasmic transduction domain A"/>
    <property type="match status" value="1"/>
</dbReference>
<feature type="transmembrane region" description="Helical" evidence="11">
    <location>
        <begin position="247"/>
        <end position="268"/>
    </location>
</feature>
<dbReference type="SUPFAM" id="SSF81660">
    <property type="entry name" value="Metal cation-transporting ATPase, ATP-binding domain N"/>
    <property type="match status" value="1"/>
</dbReference>
<sequence length="888" mass="93296">MTTPTTGRVLELGAGRGPSTLWEQRGGVVMELGEPEAGLSTAEAARRLDRDGPNVVPAPRRRGWLRELARQLTHLLALVLWAASAMALLAGMTELAIAIVVVVVLNATFAFAQEHRADRSAEHLAAMMPARCRVRRDGRLLTIDAESVVVGDVVRLDPGDRVPADLRLHAAEGLKVDESMTTGESEPVVHGVGDAVMAGTFVVQGDGEGVVTATGAGTSLAEIAELTRTATRPPSPLTRQLARIARVVAVLAIGTGVLLGVVGSLLGLGGTQAFLFGVGVAVALVPEGLLPTVTLSLARSARQMAQDHALVRRLDSVETLGATTYICTDKTGTVTQNRMAVVEVVTPAGTIRVVGEGYEPVAVVRGPRHAAQAAQRAAAAADACVTGRVVPDGTGGWRAEGDPMEAAVDCLAARLGVSRIREHAPRRRPYSPDRMLSSAIVDEESRVIGAPEQVLARCLDVDPTMPQALARLTRQGRRVLAVAARPWHGGDGDDAAERDLQLLALLAIEDPPRQGVRDALVRCRRADIRVAMLTGDHPDTARAIGREIGLLHDGGLVVSGPELPPGDAALGELLDRPGGVVVARVSPADKLRIARALRARGHVVAMTGDGVNDAPALREADVGVAMGEGGSDVAREAADLVLLDDHFQTIVQAVELGRATFRNVRRFLTYHLTDNVAELAPFALWALSGGQIPLAITVLQVLALDIGTDMLPALALGAEPPSRRVMQGAPDSSVLDGRLLGRAGVHGLVEATVALGAFLLLLASHGWTWGGTPSSQVLALASGTVFASISVGQMANAFACRSEHRPVWRLRFGSNRLLLWAVATEALLLALFLVPPLMQGLLGGAPPSTLGWVMAVGGAVALLLVDAALKVLRRRRTRRADTRVLRPA</sequence>
<dbReference type="SUPFAM" id="SSF56784">
    <property type="entry name" value="HAD-like"/>
    <property type="match status" value="1"/>
</dbReference>
<gene>
    <name evidence="13" type="ORF">RN606_05680</name>
</gene>
<feature type="transmembrane region" description="Helical" evidence="11">
    <location>
        <begin position="776"/>
        <end position="796"/>
    </location>
</feature>
<dbReference type="AlphaFoldDB" id="A0AA96F9D3"/>
<dbReference type="Pfam" id="PF00689">
    <property type="entry name" value="Cation_ATPase_C"/>
    <property type="match status" value="1"/>
</dbReference>
<dbReference type="SMART" id="SM00831">
    <property type="entry name" value="Cation_ATPase_N"/>
    <property type="match status" value="1"/>
</dbReference>
<keyword evidence="3" id="KW-1003">Cell membrane</keyword>
<dbReference type="InterPro" id="IPR050510">
    <property type="entry name" value="Cation_transp_ATPase_P-type"/>
</dbReference>
<keyword evidence="14" id="KW-1185">Reference proteome</keyword>
<dbReference type="PRINTS" id="PR00119">
    <property type="entry name" value="CATATPASE"/>
</dbReference>
<dbReference type="InterPro" id="IPR001757">
    <property type="entry name" value="P_typ_ATPase"/>
</dbReference>
<dbReference type="InterPro" id="IPR036412">
    <property type="entry name" value="HAD-like_sf"/>
</dbReference>
<dbReference type="InterPro" id="IPR044492">
    <property type="entry name" value="P_typ_ATPase_HD_dom"/>
</dbReference>
<evidence type="ECO:0000256" key="2">
    <source>
        <dbReference type="ARBA" id="ARBA00005675"/>
    </source>
</evidence>
<feature type="transmembrane region" description="Helical" evidence="11">
    <location>
        <begin position="68"/>
        <end position="89"/>
    </location>
</feature>
<evidence type="ECO:0000256" key="11">
    <source>
        <dbReference type="SAM" id="Phobius"/>
    </source>
</evidence>
<feature type="transmembrane region" description="Helical" evidence="11">
    <location>
        <begin position="274"/>
        <end position="298"/>
    </location>
</feature>
<evidence type="ECO:0000313" key="14">
    <source>
        <dbReference type="Proteomes" id="UP001304125"/>
    </source>
</evidence>
<keyword evidence="6" id="KW-0067">ATP-binding</keyword>
<keyword evidence="8 11" id="KW-1133">Transmembrane helix</keyword>
<dbReference type="Proteomes" id="UP001304125">
    <property type="component" value="Chromosome"/>
</dbReference>
<keyword evidence="5" id="KW-0547">Nucleotide-binding</keyword>
<evidence type="ECO:0000256" key="5">
    <source>
        <dbReference type="ARBA" id="ARBA00022741"/>
    </source>
</evidence>
<dbReference type="SFLD" id="SFLDF00027">
    <property type="entry name" value="p-type_atpase"/>
    <property type="match status" value="1"/>
</dbReference>
<feature type="transmembrane region" description="Helical" evidence="11">
    <location>
        <begin position="748"/>
        <end position="770"/>
    </location>
</feature>
<dbReference type="NCBIfam" id="TIGR01494">
    <property type="entry name" value="ATPase_P-type"/>
    <property type="match status" value="2"/>
</dbReference>
<feature type="transmembrane region" description="Helical" evidence="11">
    <location>
        <begin position="850"/>
        <end position="869"/>
    </location>
</feature>
<organism evidence="13 14">
    <name type="scientific">Demequina capsici</name>
    <dbReference type="NCBI Taxonomy" id="3075620"/>
    <lineage>
        <taxon>Bacteria</taxon>
        <taxon>Bacillati</taxon>
        <taxon>Actinomycetota</taxon>
        <taxon>Actinomycetes</taxon>
        <taxon>Micrococcales</taxon>
        <taxon>Demequinaceae</taxon>
        <taxon>Demequina</taxon>
    </lineage>
</organism>
<comment type="similarity">
    <text evidence="2">Belongs to the cation transport ATPase (P-type) (TC 3.A.3) family. Type IIA subfamily.</text>
</comment>